<dbReference type="AlphaFoldDB" id="A0A0B5EKA5"/>
<evidence type="ECO:0000256" key="1">
    <source>
        <dbReference type="ARBA" id="ARBA00009437"/>
    </source>
</evidence>
<dbReference type="EMBL" id="CP010519">
    <property type="protein sequence ID" value="AJE81974.1"/>
    <property type="molecule type" value="Genomic_DNA"/>
</dbReference>
<dbReference type="Gene3D" id="1.10.10.10">
    <property type="entry name" value="Winged helix-like DNA-binding domain superfamily/Winged helix DNA-binding domain"/>
    <property type="match status" value="1"/>
</dbReference>
<dbReference type="Proteomes" id="UP000031523">
    <property type="component" value="Chromosome"/>
</dbReference>
<gene>
    <name evidence="6" type="ORF">SLNWT_1598</name>
</gene>
<evidence type="ECO:0000256" key="2">
    <source>
        <dbReference type="ARBA" id="ARBA00023015"/>
    </source>
</evidence>
<dbReference type="InterPro" id="IPR036388">
    <property type="entry name" value="WH-like_DNA-bd_sf"/>
</dbReference>
<sequence length="346" mass="37498">MRMELRHLRILSQVEASGSIRKAARALCLAQPALTAQVKRIEKELGGAVFTRSRDGVRLTELGRYVIGSGRELLADFDRLVAETSALARRTAGSRPLRLAAMAELDLPTMLTTLADLLPSVSVATSTVPTLTEGTRALGAGEVDAALLFAFPGAECKLPEEVGYLDIVPVEPAFVAFPADHPLADRAEVPLCELAGESWIAADDPEECGRERLFHRACERSGFVPRIRHRALSCEIVLPLVRRGEGVALVHPLCTPPPDIVFRPLAGSPVSRSISLCWQRSSVVDARIPVLVERLAEAYHLKVGRRPVYRDWWLAHEGPLRARVPEGSPAPAPCLEPLAALGGCLC</sequence>
<protein>
    <submittedName>
        <fullName evidence="6">LysR family transcriptional regulator</fullName>
    </submittedName>
</protein>
<dbReference type="SUPFAM" id="SSF53850">
    <property type="entry name" value="Periplasmic binding protein-like II"/>
    <property type="match status" value="1"/>
</dbReference>
<dbReference type="GO" id="GO:0003700">
    <property type="term" value="F:DNA-binding transcription factor activity"/>
    <property type="evidence" value="ECO:0007669"/>
    <property type="project" value="InterPro"/>
</dbReference>
<dbReference type="PROSITE" id="PS50931">
    <property type="entry name" value="HTH_LYSR"/>
    <property type="match status" value="1"/>
</dbReference>
<proteinExistence type="inferred from homology"/>
<dbReference type="GO" id="GO:0032993">
    <property type="term" value="C:protein-DNA complex"/>
    <property type="evidence" value="ECO:0007669"/>
    <property type="project" value="TreeGrafter"/>
</dbReference>
<organism evidence="6 7">
    <name type="scientific">Streptomyces albus (strain ATCC 21838 / DSM 41398 / FERM P-419 / JCM 4703 / NBRC 107858)</name>
    <dbReference type="NCBI Taxonomy" id="1081613"/>
    <lineage>
        <taxon>Bacteria</taxon>
        <taxon>Bacillati</taxon>
        <taxon>Actinomycetota</taxon>
        <taxon>Actinomycetes</taxon>
        <taxon>Kitasatosporales</taxon>
        <taxon>Streptomycetaceae</taxon>
        <taxon>Streptomyces</taxon>
    </lineage>
</organism>
<reference evidence="6 7" key="1">
    <citation type="submission" date="2015-01" db="EMBL/GenBank/DDBJ databases">
        <title>Enhanced salinomycin production by adjusting the supply of polyketide extender units in Streptomyce albus DSM 41398.</title>
        <authorList>
            <person name="Lu C."/>
        </authorList>
    </citation>
    <scope>NUCLEOTIDE SEQUENCE [LARGE SCALE GENOMIC DNA]</scope>
    <source>
        <strain evidence="7">ATCC 21838 / DSM 41398 / FERM P-419 / JCM 4703 / NBRC 107858</strain>
    </source>
</reference>
<feature type="domain" description="HTH lysR-type" evidence="5">
    <location>
        <begin position="3"/>
        <end position="60"/>
    </location>
</feature>
<dbReference type="SUPFAM" id="SSF46785">
    <property type="entry name" value="Winged helix' DNA-binding domain"/>
    <property type="match status" value="1"/>
</dbReference>
<evidence type="ECO:0000313" key="6">
    <source>
        <dbReference type="EMBL" id="AJE81974.1"/>
    </source>
</evidence>
<evidence type="ECO:0000259" key="5">
    <source>
        <dbReference type="PROSITE" id="PS50931"/>
    </source>
</evidence>
<name>A0A0B5EKA5_STRA4</name>
<dbReference type="PANTHER" id="PTHR30346">
    <property type="entry name" value="TRANSCRIPTIONAL DUAL REGULATOR HCAR-RELATED"/>
    <property type="match status" value="1"/>
</dbReference>
<dbReference type="InterPro" id="IPR000847">
    <property type="entry name" value="LysR_HTH_N"/>
</dbReference>
<accession>A0A0B5EKA5</accession>
<dbReference type="KEGG" id="sals:SLNWT_1598"/>
<dbReference type="InterPro" id="IPR005119">
    <property type="entry name" value="LysR_subst-bd"/>
</dbReference>
<dbReference type="Pfam" id="PF03466">
    <property type="entry name" value="LysR_substrate"/>
    <property type="match status" value="1"/>
</dbReference>
<dbReference type="GO" id="GO:0003677">
    <property type="term" value="F:DNA binding"/>
    <property type="evidence" value="ECO:0007669"/>
    <property type="project" value="UniProtKB-KW"/>
</dbReference>
<dbReference type="InterPro" id="IPR036390">
    <property type="entry name" value="WH_DNA-bd_sf"/>
</dbReference>
<dbReference type="PANTHER" id="PTHR30346:SF30">
    <property type="entry name" value="SMALL NEUTRAL PROTEASE REGULATORY PROTEIN"/>
    <property type="match status" value="1"/>
</dbReference>
<dbReference type="PRINTS" id="PR00039">
    <property type="entry name" value="HTHLYSR"/>
</dbReference>
<evidence type="ECO:0000313" key="7">
    <source>
        <dbReference type="Proteomes" id="UP000031523"/>
    </source>
</evidence>
<evidence type="ECO:0000256" key="3">
    <source>
        <dbReference type="ARBA" id="ARBA00023125"/>
    </source>
</evidence>
<dbReference type="Gene3D" id="3.40.190.10">
    <property type="entry name" value="Periplasmic binding protein-like II"/>
    <property type="match status" value="2"/>
</dbReference>
<dbReference type="Pfam" id="PF00126">
    <property type="entry name" value="HTH_1"/>
    <property type="match status" value="1"/>
</dbReference>
<keyword evidence="3" id="KW-0238">DNA-binding</keyword>
<keyword evidence="2" id="KW-0805">Transcription regulation</keyword>
<evidence type="ECO:0000256" key="4">
    <source>
        <dbReference type="ARBA" id="ARBA00023163"/>
    </source>
</evidence>
<keyword evidence="7" id="KW-1185">Reference proteome</keyword>
<keyword evidence="4" id="KW-0804">Transcription</keyword>
<comment type="similarity">
    <text evidence="1">Belongs to the LysR transcriptional regulatory family.</text>
</comment>